<dbReference type="AlphaFoldDB" id="A0A6J4VK74"/>
<name>A0A6J4VK74_9BACT</name>
<feature type="compositionally biased region" description="Low complexity" evidence="1">
    <location>
        <begin position="1"/>
        <end position="23"/>
    </location>
</feature>
<dbReference type="EMBL" id="CADCWM010000793">
    <property type="protein sequence ID" value="CAA9580786.1"/>
    <property type="molecule type" value="Genomic_DNA"/>
</dbReference>
<evidence type="ECO:0000313" key="2">
    <source>
        <dbReference type="EMBL" id="CAA9580786.1"/>
    </source>
</evidence>
<accession>A0A6J4VK74</accession>
<organism evidence="2">
    <name type="scientific">uncultured Thermomicrobiales bacterium</name>
    <dbReference type="NCBI Taxonomy" id="1645740"/>
    <lineage>
        <taxon>Bacteria</taxon>
        <taxon>Pseudomonadati</taxon>
        <taxon>Thermomicrobiota</taxon>
        <taxon>Thermomicrobia</taxon>
        <taxon>Thermomicrobiales</taxon>
        <taxon>environmental samples</taxon>
    </lineage>
</organism>
<proteinExistence type="predicted"/>
<evidence type="ECO:0000256" key="1">
    <source>
        <dbReference type="SAM" id="MobiDB-lite"/>
    </source>
</evidence>
<reference evidence="2" key="1">
    <citation type="submission" date="2020-02" db="EMBL/GenBank/DDBJ databases">
        <authorList>
            <person name="Meier V. D."/>
        </authorList>
    </citation>
    <scope>NUCLEOTIDE SEQUENCE</scope>
    <source>
        <strain evidence="2">AVDCRST_MAG88</strain>
    </source>
</reference>
<protein>
    <submittedName>
        <fullName evidence="2">Uncharacterized protein</fullName>
    </submittedName>
</protein>
<feature type="region of interest" description="Disordered" evidence="1">
    <location>
        <begin position="1"/>
        <end position="32"/>
    </location>
</feature>
<feature type="non-terminal residue" evidence="2">
    <location>
        <position position="46"/>
    </location>
</feature>
<gene>
    <name evidence="2" type="ORF">AVDCRST_MAG88-3287</name>
</gene>
<sequence>CEGAAAAASPRISGAATTSATTALDNQRTGTSGSVANCLVEQGKRA</sequence>
<feature type="non-terminal residue" evidence="2">
    <location>
        <position position="1"/>
    </location>
</feature>